<organism evidence="2 3">
    <name type="scientific">Candidatus Methylocalor cossyra</name>
    <dbReference type="NCBI Taxonomy" id="3108543"/>
    <lineage>
        <taxon>Bacteria</taxon>
        <taxon>Pseudomonadati</taxon>
        <taxon>Pseudomonadota</taxon>
        <taxon>Gammaproteobacteria</taxon>
        <taxon>Methylococcales</taxon>
        <taxon>Methylococcaceae</taxon>
        <taxon>Candidatus Methylocalor</taxon>
    </lineage>
</organism>
<evidence type="ECO:0000313" key="3">
    <source>
        <dbReference type="Proteomes" id="UP001497493"/>
    </source>
</evidence>
<evidence type="ECO:0000313" key="2">
    <source>
        <dbReference type="EMBL" id="CAL1241102.1"/>
    </source>
</evidence>
<protein>
    <recommendedName>
        <fullName evidence="4">PBP domain-containing protein</fullName>
    </recommendedName>
</protein>
<dbReference type="RefSeq" id="WP_348757633.1">
    <property type="nucleotide sequence ID" value="NZ_OZ026884.1"/>
</dbReference>
<dbReference type="EMBL" id="OZ026884">
    <property type="protein sequence ID" value="CAL1241102.1"/>
    <property type="molecule type" value="Genomic_DNA"/>
</dbReference>
<proteinExistence type="predicted"/>
<keyword evidence="1" id="KW-0732">Signal</keyword>
<feature type="chain" id="PRO_5045116338" description="PBP domain-containing protein" evidence="1">
    <location>
        <begin position="21"/>
        <end position="499"/>
    </location>
</feature>
<feature type="signal peptide" evidence="1">
    <location>
        <begin position="1"/>
        <end position="20"/>
    </location>
</feature>
<gene>
    <name evidence="2" type="ORF">MECH1_V1_2326</name>
</gene>
<accession>A0ABP1CB49</accession>
<dbReference type="Proteomes" id="UP001497493">
    <property type="component" value="Chromosome"/>
</dbReference>
<dbReference type="Gene3D" id="3.40.190.10">
    <property type="entry name" value="Periplasmic binding protein-like II"/>
    <property type="match status" value="1"/>
</dbReference>
<sequence length="499" mass="52487">MKLNRIFAAIAALHCGSALALPPTETPDIEIYMAGSTGQDFNLELLFDDLCVAGTLDTYYDGPTGSAGTQHRAYFCNLDTSKVSGLSTTTPKVLLHKTSVSGGKGGSGLGVNPVMLKQPLDAMSIKNNNCQQPVNGEKFWRCRITNPGDIIQQVPDAGISDVNPEMFTGPNTPQGVAPVDAAKVAKLLEVHSGGALVFNTPVTLKLRNALQAAQLFSGDLPADCTVGNETARCMPSLNRELLASIFTGQIGSWDKVKAVKADGSSKALTDFGAQGEITDTKIYICRRTNGSGTQAITNAKILNAPCTPGAVNPLETSNDLTGPVVKLNAGAGDVDKCLTDFDSGANASKQNPNGVKAWAIGIQSTEKNKNETLAYRFIKIDGVAPTLEEAAAGRYYDVGELTYQWLKVGGPTGDKLKILQRIATDAGKPSVLAVNNKDFVHLFGQGGYLAASTSGFSASDTGAFDPNNPVTPYSHAPNGLSLDNCRVPLFDSNAKASRL</sequence>
<evidence type="ECO:0000256" key="1">
    <source>
        <dbReference type="SAM" id="SignalP"/>
    </source>
</evidence>
<dbReference type="SUPFAM" id="SSF53850">
    <property type="entry name" value="Periplasmic binding protein-like II"/>
    <property type="match status" value="1"/>
</dbReference>
<evidence type="ECO:0008006" key="4">
    <source>
        <dbReference type="Google" id="ProtNLM"/>
    </source>
</evidence>
<keyword evidence="3" id="KW-1185">Reference proteome</keyword>
<name>A0ABP1CB49_9GAMM</name>
<reference evidence="2 3" key="1">
    <citation type="submission" date="2024-04" db="EMBL/GenBank/DDBJ databases">
        <authorList>
            <person name="Cremers G."/>
        </authorList>
    </citation>
    <scope>NUCLEOTIDE SEQUENCE [LARGE SCALE GENOMIC DNA]</scope>
    <source>
        <strain evidence="2">MeCH1-AG</strain>
    </source>
</reference>